<dbReference type="PROSITE" id="PS51257">
    <property type="entry name" value="PROKAR_LIPOPROTEIN"/>
    <property type="match status" value="1"/>
</dbReference>
<evidence type="ECO:0000313" key="6">
    <source>
        <dbReference type="EMBL" id="RVU25804.1"/>
    </source>
</evidence>
<dbReference type="PROSITE" id="PS51123">
    <property type="entry name" value="OMPA_2"/>
    <property type="match status" value="1"/>
</dbReference>
<proteinExistence type="predicted"/>
<dbReference type="InterPro" id="IPR006664">
    <property type="entry name" value="OMP_bac"/>
</dbReference>
<dbReference type="SUPFAM" id="SSF82171">
    <property type="entry name" value="DPP6 N-terminal domain-like"/>
    <property type="match status" value="1"/>
</dbReference>
<name>A0A437PU67_9BACT</name>
<dbReference type="RefSeq" id="WP_127803025.1">
    <property type="nucleotide sequence ID" value="NZ_SACY01000002.1"/>
</dbReference>
<dbReference type="Gene3D" id="1.25.40.10">
    <property type="entry name" value="Tetratricopeptide repeat domain"/>
    <property type="match status" value="1"/>
</dbReference>
<dbReference type="SUPFAM" id="SSF103088">
    <property type="entry name" value="OmpA-like"/>
    <property type="match status" value="1"/>
</dbReference>
<evidence type="ECO:0000313" key="7">
    <source>
        <dbReference type="Proteomes" id="UP000282832"/>
    </source>
</evidence>
<dbReference type="OrthoDB" id="1488841at2"/>
<dbReference type="Pfam" id="PF07676">
    <property type="entry name" value="PD40"/>
    <property type="match status" value="3"/>
</dbReference>
<keyword evidence="6" id="KW-0969">Cilium</keyword>
<dbReference type="Gene3D" id="3.30.1330.60">
    <property type="entry name" value="OmpA-like domain"/>
    <property type="match status" value="1"/>
</dbReference>
<dbReference type="Gene3D" id="2.120.10.30">
    <property type="entry name" value="TolB, C-terminal domain"/>
    <property type="match status" value="1"/>
</dbReference>
<keyword evidence="6" id="KW-0966">Cell projection</keyword>
<dbReference type="InterPro" id="IPR036737">
    <property type="entry name" value="OmpA-like_sf"/>
</dbReference>
<keyword evidence="2 4" id="KW-0472">Membrane</keyword>
<dbReference type="SUPFAM" id="SSF48452">
    <property type="entry name" value="TPR-like"/>
    <property type="match status" value="1"/>
</dbReference>
<evidence type="ECO:0000256" key="4">
    <source>
        <dbReference type="PROSITE-ProRule" id="PRU00473"/>
    </source>
</evidence>
<dbReference type="InterPro" id="IPR011990">
    <property type="entry name" value="TPR-like_helical_dom_sf"/>
</dbReference>
<dbReference type="InterPro" id="IPR011659">
    <property type="entry name" value="WD40"/>
</dbReference>
<dbReference type="PANTHER" id="PTHR30329:SF21">
    <property type="entry name" value="LIPOPROTEIN YIAD-RELATED"/>
    <property type="match status" value="1"/>
</dbReference>
<protein>
    <submittedName>
        <fullName evidence="6">Flagellar motor protein MotB</fullName>
    </submittedName>
</protein>
<dbReference type="InterPro" id="IPR006665">
    <property type="entry name" value="OmpA-like"/>
</dbReference>
<reference evidence="6 7" key="1">
    <citation type="submission" date="2019-01" db="EMBL/GenBank/DDBJ databases">
        <authorList>
            <person name="Chen W.-M."/>
        </authorList>
    </citation>
    <scope>NUCLEOTIDE SEQUENCE [LARGE SCALE GENOMIC DNA]</scope>
    <source>
        <strain evidence="6 7">FSY-15</strain>
    </source>
</reference>
<accession>A0A437PU67</accession>
<keyword evidence="3" id="KW-0998">Cell outer membrane</keyword>
<gene>
    <name evidence="6" type="ORF">EOJ36_05140</name>
</gene>
<dbReference type="GO" id="GO:0009279">
    <property type="term" value="C:cell outer membrane"/>
    <property type="evidence" value="ECO:0007669"/>
    <property type="project" value="UniProtKB-SubCell"/>
</dbReference>
<organism evidence="6 7">
    <name type="scientific">Sandaracinomonas limnophila</name>
    <dbReference type="NCBI Taxonomy" id="1862386"/>
    <lineage>
        <taxon>Bacteria</taxon>
        <taxon>Pseudomonadati</taxon>
        <taxon>Bacteroidota</taxon>
        <taxon>Cytophagia</taxon>
        <taxon>Cytophagales</taxon>
        <taxon>Flectobacillaceae</taxon>
        <taxon>Sandaracinomonas</taxon>
    </lineage>
</organism>
<dbReference type="EMBL" id="SACY01000002">
    <property type="protein sequence ID" value="RVU25804.1"/>
    <property type="molecule type" value="Genomic_DNA"/>
</dbReference>
<feature type="domain" description="OmpA-like" evidence="5">
    <location>
        <begin position="542"/>
        <end position="664"/>
    </location>
</feature>
<keyword evidence="6" id="KW-0282">Flagellum</keyword>
<keyword evidence="7" id="KW-1185">Reference proteome</keyword>
<evidence type="ECO:0000256" key="1">
    <source>
        <dbReference type="ARBA" id="ARBA00004442"/>
    </source>
</evidence>
<dbReference type="AlphaFoldDB" id="A0A437PU67"/>
<comment type="caution">
    <text evidence="6">The sequence shown here is derived from an EMBL/GenBank/DDBJ whole genome shotgun (WGS) entry which is preliminary data.</text>
</comment>
<dbReference type="PANTHER" id="PTHR30329">
    <property type="entry name" value="STATOR ELEMENT OF FLAGELLAR MOTOR COMPLEX"/>
    <property type="match status" value="1"/>
</dbReference>
<dbReference type="InterPro" id="IPR050330">
    <property type="entry name" value="Bact_OuterMem_StrucFunc"/>
</dbReference>
<dbReference type="CDD" id="cd07185">
    <property type="entry name" value="OmpA_C-like"/>
    <property type="match status" value="1"/>
</dbReference>
<evidence type="ECO:0000259" key="5">
    <source>
        <dbReference type="PROSITE" id="PS51123"/>
    </source>
</evidence>
<comment type="subcellular location">
    <subcellularLocation>
        <location evidence="1">Cell outer membrane</location>
    </subcellularLocation>
</comment>
<dbReference type="Pfam" id="PF00691">
    <property type="entry name" value="OmpA"/>
    <property type="match status" value="1"/>
</dbReference>
<evidence type="ECO:0000256" key="3">
    <source>
        <dbReference type="ARBA" id="ARBA00023237"/>
    </source>
</evidence>
<dbReference type="Proteomes" id="UP000282832">
    <property type="component" value="Unassembled WGS sequence"/>
</dbReference>
<dbReference type="InterPro" id="IPR011042">
    <property type="entry name" value="6-blade_b-propeller_TolB-like"/>
</dbReference>
<sequence length="666" mass="74120">MATFFKKKYSILAISLLLIACKGDEHLFTKGQTYFEKGEYELAIQSLKPLAARGFDPNQTNFLIAESYRLSNRIQFSGPYYEKAKAAGNLDKSIPFQMAFAAKANGDYSSEKSYLLEFIKSKPSKSQKTRAELELVQIDKIAEISKKKYPVEIQNLEGNTPMAEFAPRILDGDLIISASRKSEIYKNNGLPFLGLYRAKLSSPTIIMQPELFSSTIFQGNANEGTPAFTKDGNTMVFAKGNSGKNDISPDVDLYISKKDNGNWSTPSLLSLSDSLAWDGSPTFSADGKTLYFASNRRGGKGGLDLYRANIDNSGRVGRAINLGSVINTPGDEIFPFVSEDGKLYFSSNGHPGLGGLDIFVATRDGNTIEVESLGNTINSISDDFGLIMSDENKGYFASNRAGGKGDDDIYYFVGKGNEDRWWSDEIIEKVKEENSPEKLVHYFVKAQFVDSKNKGLPKVKYRLRKNGETISNENSDSIGNLPILELSEGDELEILAEKDDFLTKTEKFSMEGRNIPVQLLTKAVTDTSFTWKILMEQPEVGKELTQLLQISPIYYDLDKSDIRADAAIELDKIVQFLKDNEQIYIELGSHTDSRATANYNMKLSQRRAESAVKYITSNGINGARIKAKGYGETQLINECADGVNCSEEMHQQNRRTEFVITEIKSE</sequence>
<evidence type="ECO:0000256" key="2">
    <source>
        <dbReference type="ARBA" id="ARBA00023136"/>
    </source>
</evidence>
<dbReference type="PRINTS" id="PR01021">
    <property type="entry name" value="OMPADOMAIN"/>
</dbReference>